<dbReference type="RefSeq" id="WP_135848905.1">
    <property type="nucleotide sequence ID" value="NZ_RHPJ01000001.1"/>
</dbReference>
<keyword evidence="3" id="KW-1185">Reference proteome</keyword>
<feature type="transmembrane region" description="Helical" evidence="1">
    <location>
        <begin position="21"/>
        <end position="39"/>
    </location>
</feature>
<evidence type="ECO:0000256" key="1">
    <source>
        <dbReference type="SAM" id="Phobius"/>
    </source>
</evidence>
<comment type="caution">
    <text evidence="2">The sequence shown here is derived from an EMBL/GenBank/DDBJ whole genome shotgun (WGS) entry which is preliminary data.</text>
</comment>
<evidence type="ECO:0000313" key="2">
    <source>
        <dbReference type="EMBL" id="TGO06764.1"/>
    </source>
</evidence>
<accession>A0A4Z1E421</accession>
<dbReference type="Pfam" id="PF11209">
    <property type="entry name" value="LmeA"/>
    <property type="match status" value="1"/>
</dbReference>
<keyword evidence="1" id="KW-1133">Transmembrane helix</keyword>
<dbReference type="OrthoDB" id="3215846at2"/>
<organism evidence="2 3">
    <name type="scientific">Serinibacter arcticus</name>
    <dbReference type="NCBI Taxonomy" id="1655435"/>
    <lineage>
        <taxon>Bacteria</taxon>
        <taxon>Bacillati</taxon>
        <taxon>Actinomycetota</taxon>
        <taxon>Actinomycetes</taxon>
        <taxon>Micrococcales</taxon>
        <taxon>Beutenbergiaceae</taxon>
        <taxon>Serinibacter</taxon>
    </lineage>
</organism>
<gene>
    <name evidence="2" type="ORF">SERN_0956</name>
</gene>
<proteinExistence type="predicted"/>
<reference evidence="2 3" key="1">
    <citation type="submission" date="2018-11" db="EMBL/GenBank/DDBJ databases">
        <title>Complete genome sequencing of the Actinobacteria Serinibacter sp. K3-2.</title>
        <authorList>
            <person name="Rakitin A.L."/>
            <person name="Beletsky A.V."/>
            <person name="Mardanov A.V."/>
            <person name="Ravin N.V."/>
            <person name="Gromova A.S."/>
            <person name="Filippova S.N."/>
            <person name="Gal'Chenko V.F."/>
        </authorList>
    </citation>
    <scope>NUCLEOTIDE SEQUENCE [LARGE SCALE GENOMIC DNA]</scope>
    <source>
        <strain evidence="2 3">K3-2</strain>
    </source>
</reference>
<dbReference type="EMBL" id="RHPJ01000001">
    <property type="protein sequence ID" value="TGO06764.1"/>
    <property type="molecule type" value="Genomic_DNA"/>
</dbReference>
<evidence type="ECO:0008006" key="4">
    <source>
        <dbReference type="Google" id="ProtNLM"/>
    </source>
</evidence>
<protein>
    <recommendedName>
        <fullName evidence="4">Secreted protein</fullName>
    </recommendedName>
</protein>
<dbReference type="Proteomes" id="UP000297318">
    <property type="component" value="Unassembled WGS sequence"/>
</dbReference>
<name>A0A4Z1E421_9MICO</name>
<evidence type="ECO:0000313" key="3">
    <source>
        <dbReference type="Proteomes" id="UP000297318"/>
    </source>
</evidence>
<dbReference type="InterPro" id="IPR021373">
    <property type="entry name" value="DUF2993"/>
</dbReference>
<keyword evidence="1" id="KW-0812">Transmembrane</keyword>
<dbReference type="AlphaFoldDB" id="A0A4Z1E421"/>
<sequence>MSILDGAPTDSARRPRRRGRGLLALLVVLVILAGLAVVADRVIVGQVEQGVTDSIESSIDADAVTTSIEGFPFLTQIIGGEIRRIDLAAASAVLEDVPFTDVDAVVTDLPFDLGTRALGNAGTVTASGTLSTAALQTLLERELTDLPDVTLAAREGTVVASTDLIGGLTLDVTLLPRAADGQIAVDVGTLTVAGFDVPITDLPAGLAARLTDLRIDVPGLPPGLEISELNVVDAGVRVTVAGTDVDLTAVG</sequence>
<keyword evidence="1" id="KW-0472">Membrane</keyword>